<dbReference type="EMBL" id="JANX01000151">
    <property type="protein sequence ID" value="KGM33760.1"/>
    <property type="molecule type" value="Genomic_DNA"/>
</dbReference>
<dbReference type="InterPro" id="IPR013154">
    <property type="entry name" value="ADH-like_N"/>
</dbReference>
<reference evidence="2 3" key="1">
    <citation type="submission" date="2014-01" db="EMBL/GenBank/DDBJ databases">
        <title>Genome sequence determination for a cystic fibrosis isolate, Inquilinus limosus.</title>
        <authorList>
            <person name="Pino M."/>
            <person name="Di Conza J."/>
            <person name="Gutkind G."/>
        </authorList>
    </citation>
    <scope>NUCLEOTIDE SEQUENCE [LARGE SCALE GENOMIC DNA]</scope>
    <source>
        <strain evidence="2 3">MP06</strain>
    </source>
</reference>
<feature type="domain" description="Enoyl reductase (ER)" evidence="1">
    <location>
        <begin position="10"/>
        <end position="306"/>
    </location>
</feature>
<name>A0A0A0D6P4_9PROT</name>
<dbReference type="Gene3D" id="3.90.180.10">
    <property type="entry name" value="Medium-chain alcohol dehydrogenases, catalytic domain"/>
    <property type="match status" value="1"/>
</dbReference>
<evidence type="ECO:0000313" key="3">
    <source>
        <dbReference type="Proteomes" id="UP000029995"/>
    </source>
</evidence>
<dbReference type="PROSITE" id="PS01162">
    <property type="entry name" value="QOR_ZETA_CRYSTAL"/>
    <property type="match status" value="1"/>
</dbReference>
<protein>
    <submittedName>
        <fullName evidence="2">NADPH:quinone oxidoreductase</fullName>
    </submittedName>
</protein>
<dbReference type="CDD" id="cd05289">
    <property type="entry name" value="MDR_like_2"/>
    <property type="match status" value="1"/>
</dbReference>
<dbReference type="InterPro" id="IPR036291">
    <property type="entry name" value="NAD(P)-bd_dom_sf"/>
</dbReference>
<dbReference type="SUPFAM" id="SSF50129">
    <property type="entry name" value="GroES-like"/>
    <property type="match status" value="1"/>
</dbReference>
<organism evidence="2 3">
    <name type="scientific">Inquilinus limosus MP06</name>
    <dbReference type="NCBI Taxonomy" id="1398085"/>
    <lineage>
        <taxon>Bacteria</taxon>
        <taxon>Pseudomonadati</taxon>
        <taxon>Pseudomonadota</taxon>
        <taxon>Alphaproteobacteria</taxon>
        <taxon>Rhodospirillales</taxon>
        <taxon>Rhodospirillaceae</taxon>
        <taxon>Inquilinus</taxon>
    </lineage>
</organism>
<dbReference type="GO" id="GO:0016491">
    <property type="term" value="F:oxidoreductase activity"/>
    <property type="evidence" value="ECO:0007669"/>
    <property type="project" value="InterPro"/>
</dbReference>
<dbReference type="Proteomes" id="UP000029995">
    <property type="component" value="Unassembled WGS sequence"/>
</dbReference>
<gene>
    <name evidence="2" type="ORF">P409_14045</name>
</gene>
<dbReference type="RefSeq" id="WP_034837540.1">
    <property type="nucleotide sequence ID" value="NZ_JANX01000151.1"/>
</dbReference>
<dbReference type="SMART" id="SM00829">
    <property type="entry name" value="PKS_ER"/>
    <property type="match status" value="1"/>
</dbReference>
<dbReference type="Gene3D" id="3.40.50.720">
    <property type="entry name" value="NAD(P)-binding Rossmann-like Domain"/>
    <property type="match status" value="1"/>
</dbReference>
<evidence type="ECO:0000259" key="1">
    <source>
        <dbReference type="SMART" id="SM00829"/>
    </source>
</evidence>
<dbReference type="SUPFAM" id="SSF51735">
    <property type="entry name" value="NAD(P)-binding Rossmann-fold domains"/>
    <property type="match status" value="1"/>
</dbReference>
<dbReference type="InterPro" id="IPR011032">
    <property type="entry name" value="GroES-like_sf"/>
</dbReference>
<dbReference type="PANTHER" id="PTHR44013">
    <property type="entry name" value="ZINC-TYPE ALCOHOL DEHYDROGENASE-LIKE PROTEIN C16A3.02C"/>
    <property type="match status" value="1"/>
</dbReference>
<comment type="caution">
    <text evidence="2">The sequence shown here is derived from an EMBL/GenBank/DDBJ whole genome shotgun (WGS) entry which is preliminary data.</text>
</comment>
<dbReference type="OrthoDB" id="9792321at2"/>
<accession>A0A0A0D6P4</accession>
<dbReference type="AlphaFoldDB" id="A0A0A0D6P4"/>
<dbReference type="GO" id="GO:0008270">
    <property type="term" value="F:zinc ion binding"/>
    <property type="evidence" value="ECO:0007669"/>
    <property type="project" value="InterPro"/>
</dbReference>
<sequence>MKAARIHAYGGLSGVVIEDVPVPEVGPDEVLIRVAAASVNPLDLKLIGGGLDAYFPLAFPYALGTDLAGTVERAGPLAARWRPGDRVIARPDPVRGGAFAEFAVVPAAKIAPAPTTLPLTTAAGLPTAAGTAWQALFETAHLKAGQTVLIHAGAGGVGSAAVQLARIAGARVVATASGANAELLHRLGATQVIDYRTEVFAAQLRDVDLVLDTVGGETQHRSFAVLRPGGVLASIVSPPDEALARAHGVSAPFVFHQTDATRLGLAVGLCDAGSLTVVVDREHSLGELAAALDHVASGHARGKVLLRPA</sequence>
<dbReference type="InterPro" id="IPR002364">
    <property type="entry name" value="Quin_OxRdtase/zeta-crystal_CS"/>
</dbReference>
<evidence type="ECO:0000313" key="2">
    <source>
        <dbReference type="EMBL" id="KGM33760.1"/>
    </source>
</evidence>
<dbReference type="InterPro" id="IPR020843">
    <property type="entry name" value="ER"/>
</dbReference>
<dbReference type="PANTHER" id="PTHR44013:SF1">
    <property type="entry name" value="ZINC-TYPE ALCOHOL DEHYDROGENASE-LIKE PROTEIN C16A3.02C"/>
    <property type="match status" value="1"/>
</dbReference>
<dbReference type="Pfam" id="PF08240">
    <property type="entry name" value="ADH_N"/>
    <property type="match status" value="1"/>
</dbReference>
<dbReference type="InterPro" id="IPR052733">
    <property type="entry name" value="Chloroplast_QOR"/>
</dbReference>
<proteinExistence type="predicted"/>
<dbReference type="Pfam" id="PF13602">
    <property type="entry name" value="ADH_zinc_N_2"/>
    <property type="match status" value="1"/>
</dbReference>